<dbReference type="RefSeq" id="WP_128810060.1">
    <property type="nucleotide sequence ID" value="NZ_CP032093.1"/>
</dbReference>
<evidence type="ECO:0000313" key="3">
    <source>
        <dbReference type="Proteomes" id="UP000262832"/>
    </source>
</evidence>
<dbReference type="Proteomes" id="UP000262832">
    <property type="component" value="Chromosome I"/>
</dbReference>
<proteinExistence type="predicted"/>
<dbReference type="EMBL" id="CP032093">
    <property type="protein sequence ID" value="AXY00194.1"/>
    <property type="molecule type" value="Genomic_DNA"/>
</dbReference>
<gene>
    <name evidence="2" type="ORF">D1115_01975</name>
</gene>
<keyword evidence="1" id="KW-1133">Transmembrane helix</keyword>
<name>A0ABM6YRC3_9VIBR</name>
<accession>A0ABM6YRC3</accession>
<feature type="transmembrane region" description="Helical" evidence="1">
    <location>
        <begin position="12"/>
        <end position="34"/>
    </location>
</feature>
<keyword evidence="1" id="KW-0812">Transmembrane</keyword>
<sequence>MSHRRKPQGNVLIIVLFVIIVMGFLASSLMRVNWSNQSTLTREFLGTKAWFIAQSANEWALTQLYPLNGTSAALTTLCSNDVDGETPDVAQGTGCELKAMTCSEIGTFNKGASDAESLFKVQATATCGSGVTKVQRQQEIWVRSINNNEK</sequence>
<organism evidence="2 3">
    <name type="scientific">Vibrio alfacsensis</name>
    <dbReference type="NCBI Taxonomy" id="1074311"/>
    <lineage>
        <taxon>Bacteria</taxon>
        <taxon>Pseudomonadati</taxon>
        <taxon>Pseudomonadota</taxon>
        <taxon>Gammaproteobacteria</taxon>
        <taxon>Vibrionales</taxon>
        <taxon>Vibrionaceae</taxon>
        <taxon>Vibrio</taxon>
    </lineage>
</organism>
<keyword evidence="3" id="KW-1185">Reference proteome</keyword>
<evidence type="ECO:0000313" key="2">
    <source>
        <dbReference type="EMBL" id="AXY00194.1"/>
    </source>
</evidence>
<protein>
    <submittedName>
        <fullName evidence="2">MSHA biogenesis protein MshP</fullName>
    </submittedName>
</protein>
<keyword evidence="1" id="KW-0472">Membrane</keyword>
<evidence type="ECO:0000256" key="1">
    <source>
        <dbReference type="SAM" id="Phobius"/>
    </source>
</evidence>
<reference evidence="2 3" key="1">
    <citation type="submission" date="2018-08" db="EMBL/GenBank/DDBJ databases">
        <title>Genomic taxonomy of the Vibrionaceae family.</title>
        <authorList>
            <person name="Gomez-Gil B."/>
            <person name="Tanaka M."/>
            <person name="Sawabe T."/>
            <person name="Enciso-Ibarra K."/>
        </authorList>
    </citation>
    <scope>NUCLEOTIDE SEQUENCE [LARGE SCALE GENOMIC DNA]</scope>
    <source>
        <strain evidence="2 3">CAIM 1831</strain>
    </source>
</reference>